<dbReference type="Pfam" id="PF01476">
    <property type="entry name" value="LysM"/>
    <property type="match status" value="1"/>
</dbReference>
<evidence type="ECO:0000259" key="3">
    <source>
        <dbReference type="Pfam" id="PF01476"/>
    </source>
</evidence>
<feature type="signal peptide" evidence="2">
    <location>
        <begin position="1"/>
        <end position="24"/>
    </location>
</feature>
<feature type="domain" description="LysM" evidence="3">
    <location>
        <begin position="28"/>
        <end position="76"/>
    </location>
</feature>
<dbReference type="CDD" id="cd00118">
    <property type="entry name" value="LysM"/>
    <property type="match status" value="1"/>
</dbReference>
<evidence type="ECO:0000256" key="2">
    <source>
        <dbReference type="SAM" id="SignalP"/>
    </source>
</evidence>
<dbReference type="PROSITE" id="PS51318">
    <property type="entry name" value="TAT"/>
    <property type="match status" value="1"/>
</dbReference>
<keyword evidence="2" id="KW-0732">Signal</keyword>
<evidence type="ECO:0000313" key="4">
    <source>
        <dbReference type="EMBL" id="AUX28611.1"/>
    </source>
</evidence>
<evidence type="ECO:0000256" key="1">
    <source>
        <dbReference type="SAM" id="MobiDB-lite"/>
    </source>
</evidence>
<dbReference type="AlphaFoldDB" id="A0A4P2QGI0"/>
<proteinExistence type="predicted"/>
<name>A0A4P2QGI0_SORCE</name>
<reference evidence="4 5" key="1">
    <citation type="submission" date="2015-09" db="EMBL/GenBank/DDBJ databases">
        <title>Sorangium comparison.</title>
        <authorList>
            <person name="Zaburannyi N."/>
            <person name="Bunk B."/>
            <person name="Overmann J."/>
            <person name="Mueller R."/>
        </authorList>
    </citation>
    <scope>NUCLEOTIDE SEQUENCE [LARGE SCALE GENOMIC DNA]</scope>
    <source>
        <strain evidence="4 5">So ce836</strain>
    </source>
</reference>
<dbReference type="RefSeq" id="WP_129572928.1">
    <property type="nucleotide sequence ID" value="NZ_CP012672.1"/>
</dbReference>
<feature type="chain" id="PRO_5020931464" description="LysM domain-containing protein" evidence="2">
    <location>
        <begin position="25"/>
        <end position="326"/>
    </location>
</feature>
<dbReference type="Proteomes" id="UP000295497">
    <property type="component" value="Chromosome"/>
</dbReference>
<accession>A0A4P2QGI0</accession>
<dbReference type="InterPro" id="IPR018392">
    <property type="entry name" value="LysM"/>
</dbReference>
<feature type="region of interest" description="Disordered" evidence="1">
    <location>
        <begin position="305"/>
        <end position="326"/>
    </location>
</feature>
<dbReference type="InterPro" id="IPR006311">
    <property type="entry name" value="TAT_signal"/>
</dbReference>
<dbReference type="EMBL" id="CP012672">
    <property type="protein sequence ID" value="AUX28611.1"/>
    <property type="molecule type" value="Genomic_DNA"/>
</dbReference>
<protein>
    <recommendedName>
        <fullName evidence="3">LysM domain-containing protein</fullName>
    </recommendedName>
</protein>
<organism evidence="4 5">
    <name type="scientific">Sorangium cellulosum</name>
    <name type="common">Polyangium cellulosum</name>
    <dbReference type="NCBI Taxonomy" id="56"/>
    <lineage>
        <taxon>Bacteria</taxon>
        <taxon>Pseudomonadati</taxon>
        <taxon>Myxococcota</taxon>
        <taxon>Polyangia</taxon>
        <taxon>Polyangiales</taxon>
        <taxon>Polyangiaceae</taxon>
        <taxon>Sorangium</taxon>
    </lineage>
</organism>
<gene>
    <name evidence="4" type="ORF">SOCE836_006900</name>
</gene>
<evidence type="ECO:0000313" key="5">
    <source>
        <dbReference type="Proteomes" id="UP000295497"/>
    </source>
</evidence>
<sequence>MSSRRTWVFAGALAATTLAASAAAAFPHVVREGETLAQIAERTYGRVQMEQVLVAANALDAGAGVPIMPGLRLEVPALGHHRVTAGETWAILAERLLGAADRSDVLALSNDTMPWIEPTDGQEIIVPYNLRYVVGQHDTLLTIAYRFLGKRDNAWMLHKYNHFKKDTLRRGMVILVPLTDLPLTAEGKAEAASAGALVRSEGAGRAREAQRRVDAELPQLASDVRSGRYIDAVARASRLLGYGDLARMQIATLHRHLLEAYVALDATGLAETACAAWREHDPTARLDPIELSPKIVRACTSFTEQHLRLPPPDPAPTEPADAGGAR</sequence>